<name>A0A1B1NCQ2_9MICO</name>
<sequence>MTGRADEAAAREQQPRVREILQDLWDQFDLEDKPPLEDKPGEGDLVACSLDTTAQITSWAEGAQLRVSEEENPELEAEQAELVRAWLDDNGWERIDNPAPETSPVTYHRNDDGFKVTVAPQLDARVDLDVESPCFDDQGRQVG</sequence>
<dbReference type="KEGG" id="serj:SGUI_1775"/>
<dbReference type="Proteomes" id="UP000092482">
    <property type="component" value="Chromosome"/>
</dbReference>
<gene>
    <name evidence="1" type="ORF">SGUI_1775</name>
</gene>
<reference evidence="1 2" key="1">
    <citation type="submission" date="2016-03" db="EMBL/GenBank/DDBJ databases">
        <title>Shallow-sea hydrothermal system.</title>
        <authorList>
            <person name="Tang K."/>
        </authorList>
    </citation>
    <scope>NUCLEOTIDE SEQUENCE [LARGE SCALE GENOMIC DNA]</scope>
    <source>
        <strain evidence="1 2">JLT9</strain>
    </source>
</reference>
<keyword evidence="2" id="KW-1185">Reference proteome</keyword>
<organism evidence="1 2">
    <name type="scientific">Serinicoccus hydrothermalis</name>
    <dbReference type="NCBI Taxonomy" id="1758689"/>
    <lineage>
        <taxon>Bacteria</taxon>
        <taxon>Bacillati</taxon>
        <taxon>Actinomycetota</taxon>
        <taxon>Actinomycetes</taxon>
        <taxon>Micrococcales</taxon>
        <taxon>Ornithinimicrobiaceae</taxon>
        <taxon>Serinicoccus</taxon>
    </lineage>
</organism>
<accession>A0A1B1NCQ2</accession>
<proteinExistence type="predicted"/>
<evidence type="ECO:0000313" key="1">
    <source>
        <dbReference type="EMBL" id="ANS79171.1"/>
    </source>
</evidence>
<evidence type="ECO:0000313" key="2">
    <source>
        <dbReference type="Proteomes" id="UP000092482"/>
    </source>
</evidence>
<protein>
    <submittedName>
        <fullName evidence="1">Uncharacterized protein</fullName>
    </submittedName>
</protein>
<dbReference type="AlphaFoldDB" id="A0A1B1NCQ2"/>
<dbReference type="STRING" id="1758689.SGUI_1775"/>
<dbReference type="EMBL" id="CP014989">
    <property type="protein sequence ID" value="ANS79171.1"/>
    <property type="molecule type" value="Genomic_DNA"/>
</dbReference>